<dbReference type="EMBL" id="PEZX01000010">
    <property type="protein sequence ID" value="PIS07214.1"/>
    <property type="molecule type" value="Genomic_DNA"/>
</dbReference>
<evidence type="ECO:0000259" key="4">
    <source>
        <dbReference type="Pfam" id="PF00905"/>
    </source>
</evidence>
<keyword evidence="3" id="KW-0812">Transmembrane</keyword>
<dbReference type="InterPro" id="IPR036138">
    <property type="entry name" value="PBP_dimer_sf"/>
</dbReference>
<dbReference type="Proteomes" id="UP000231162">
    <property type="component" value="Unassembled WGS sequence"/>
</dbReference>
<dbReference type="InterPro" id="IPR050515">
    <property type="entry name" value="Beta-lactam/transpept"/>
</dbReference>
<name>A0A2M6R9A7_9BACT</name>
<dbReference type="AlphaFoldDB" id="A0A2M6R9A7"/>
<evidence type="ECO:0000313" key="7">
    <source>
        <dbReference type="Proteomes" id="UP000231162"/>
    </source>
</evidence>
<comment type="subcellular location">
    <subcellularLocation>
        <location evidence="1">Membrane</location>
    </subcellularLocation>
</comment>
<evidence type="ECO:0008006" key="8">
    <source>
        <dbReference type="Google" id="ProtNLM"/>
    </source>
</evidence>
<gene>
    <name evidence="6" type="ORF">COT79_00515</name>
</gene>
<dbReference type="Gene3D" id="3.90.1310.10">
    <property type="entry name" value="Penicillin-binding protein 2a (Domain 2)"/>
    <property type="match status" value="1"/>
</dbReference>
<dbReference type="PANTHER" id="PTHR30627:SF1">
    <property type="entry name" value="PEPTIDOGLYCAN D,D-TRANSPEPTIDASE FTSI"/>
    <property type="match status" value="1"/>
</dbReference>
<feature type="domain" description="Penicillin-binding protein transpeptidase" evidence="4">
    <location>
        <begin position="250"/>
        <end position="559"/>
    </location>
</feature>
<dbReference type="GO" id="GO:0008658">
    <property type="term" value="F:penicillin binding"/>
    <property type="evidence" value="ECO:0007669"/>
    <property type="project" value="InterPro"/>
</dbReference>
<dbReference type="GO" id="GO:0005886">
    <property type="term" value="C:plasma membrane"/>
    <property type="evidence" value="ECO:0007669"/>
    <property type="project" value="TreeGrafter"/>
</dbReference>
<accession>A0A2M6R9A7</accession>
<evidence type="ECO:0000256" key="1">
    <source>
        <dbReference type="ARBA" id="ARBA00004370"/>
    </source>
</evidence>
<dbReference type="InterPro" id="IPR012338">
    <property type="entry name" value="Beta-lactam/transpept-like"/>
</dbReference>
<evidence type="ECO:0000259" key="5">
    <source>
        <dbReference type="Pfam" id="PF03717"/>
    </source>
</evidence>
<feature type="transmembrane region" description="Helical" evidence="3">
    <location>
        <begin position="15"/>
        <end position="34"/>
    </location>
</feature>
<dbReference type="GO" id="GO:0071555">
    <property type="term" value="P:cell wall organization"/>
    <property type="evidence" value="ECO:0007669"/>
    <property type="project" value="TreeGrafter"/>
</dbReference>
<keyword evidence="3" id="KW-1133">Transmembrane helix</keyword>
<reference evidence="7" key="1">
    <citation type="submission" date="2017-09" db="EMBL/GenBank/DDBJ databases">
        <title>Depth-based differentiation of microbial function through sediment-hosted aquifers and enrichment of novel symbionts in the deep terrestrial subsurface.</title>
        <authorList>
            <person name="Probst A.J."/>
            <person name="Ladd B."/>
            <person name="Jarett J.K."/>
            <person name="Geller-Mcgrath D.E."/>
            <person name="Sieber C.M.K."/>
            <person name="Emerson J.B."/>
            <person name="Anantharaman K."/>
            <person name="Thomas B.C."/>
            <person name="Malmstrom R."/>
            <person name="Stieglmeier M."/>
            <person name="Klingl A."/>
            <person name="Woyke T."/>
            <person name="Ryan C.M."/>
            <person name="Banfield J.F."/>
        </authorList>
    </citation>
    <scope>NUCLEOTIDE SEQUENCE [LARGE SCALE GENOMIC DNA]</scope>
</reference>
<protein>
    <recommendedName>
        <fullName evidence="8">Penicillin-binding protein 2</fullName>
    </recommendedName>
</protein>
<dbReference type="InterPro" id="IPR005311">
    <property type="entry name" value="PBP_dimer"/>
</dbReference>
<feature type="domain" description="Penicillin-binding protein dimerisation" evidence="5">
    <location>
        <begin position="58"/>
        <end position="208"/>
    </location>
</feature>
<proteinExistence type="predicted"/>
<sequence length="574" mass="62680">MSARAVAHHKETDRIALLQSVVLVVFAVIGYQLFVNSVVVHPNVLAAAKRQQITRQDIEPKRGTIYAKNIDALYPLASTEVKYDISAVPKNVKDKQKTAEFLATALGLAKDDVFNQINNDKLYISPFKKNVDRDIAQKIIDANYPGVLVSPQYVRTYLEGDLAAHVLGFVNFEGKGKYGIEGFYDEELHGYAGTVEGEQDRKGRIISVDSKNSAQDGDSLVLTIDHNVQFVAEQKLRGAIEEFQAVSGQVIIVDVKTGGIVALAGSPSFNPNTFNEVKPEDQKNFLDPVIGSIYEPGSIFKPLIVAAGLDAGKITPETEGDFGSSVRVGDYEIHTAEDKAFGHENVTEILEHSDNVAMVWLAEQTGSDVLYDYLQKFGFGTKMGIDVDGETTGKLLDKKLWRDIQRATISFGQGISVTPLQMVMAYQAIGNNGKLMKPHIVDAVIKTDGTKKEIDISTKFIRDVIKPETAEQVRKMLISVVDYGHGKRAAVPGYKIGGKTGTAQIPKSDGKGYEEDAHVGSFAGLVPADNPRFAMLVKLDRPSTVKFAESSAAPTFGAIASYLLQYYQVPKTVE</sequence>
<dbReference type="PANTHER" id="PTHR30627">
    <property type="entry name" value="PEPTIDOGLYCAN D,D-TRANSPEPTIDASE"/>
    <property type="match status" value="1"/>
</dbReference>
<keyword evidence="2 3" id="KW-0472">Membrane</keyword>
<dbReference type="Gene3D" id="3.30.450.330">
    <property type="match status" value="1"/>
</dbReference>
<comment type="caution">
    <text evidence="6">The sequence shown here is derived from an EMBL/GenBank/DDBJ whole genome shotgun (WGS) entry which is preliminary data.</text>
</comment>
<evidence type="ECO:0000256" key="2">
    <source>
        <dbReference type="ARBA" id="ARBA00023136"/>
    </source>
</evidence>
<dbReference type="Pfam" id="PF00905">
    <property type="entry name" value="Transpeptidase"/>
    <property type="match status" value="1"/>
</dbReference>
<evidence type="ECO:0000256" key="3">
    <source>
        <dbReference type="SAM" id="Phobius"/>
    </source>
</evidence>
<dbReference type="SUPFAM" id="SSF56601">
    <property type="entry name" value="beta-lactamase/transpeptidase-like"/>
    <property type="match status" value="1"/>
</dbReference>
<dbReference type="SUPFAM" id="SSF56519">
    <property type="entry name" value="Penicillin binding protein dimerisation domain"/>
    <property type="match status" value="1"/>
</dbReference>
<dbReference type="Pfam" id="PF03717">
    <property type="entry name" value="PBP_dimer"/>
    <property type="match status" value="1"/>
</dbReference>
<dbReference type="InterPro" id="IPR001460">
    <property type="entry name" value="PCN-bd_Tpept"/>
</dbReference>
<organism evidence="6 7">
    <name type="scientific">Candidatus Berkelbacteria bacterium CG10_big_fil_rev_8_21_14_0_10_43_14</name>
    <dbReference type="NCBI Taxonomy" id="1974515"/>
    <lineage>
        <taxon>Bacteria</taxon>
        <taxon>Candidatus Berkelbacteria</taxon>
    </lineage>
</organism>
<dbReference type="Gene3D" id="3.40.710.10">
    <property type="entry name" value="DD-peptidase/beta-lactamase superfamily"/>
    <property type="match status" value="1"/>
</dbReference>
<evidence type="ECO:0000313" key="6">
    <source>
        <dbReference type="EMBL" id="PIS07214.1"/>
    </source>
</evidence>